<protein>
    <recommendedName>
        <fullName evidence="8">Ion transport domain-containing protein</fullName>
    </recommendedName>
</protein>
<dbReference type="PANTHER" id="PTHR24198:SF165">
    <property type="entry name" value="ANKYRIN REPEAT-CONTAINING PROTEIN-RELATED"/>
    <property type="match status" value="1"/>
</dbReference>
<evidence type="ECO:0000313" key="7">
    <source>
        <dbReference type="Proteomes" id="UP001054902"/>
    </source>
</evidence>
<proteinExistence type="predicted"/>
<dbReference type="Gene3D" id="1.25.40.20">
    <property type="entry name" value="Ankyrin repeat-containing domain"/>
    <property type="match status" value="3"/>
</dbReference>
<evidence type="ECO:0000313" key="6">
    <source>
        <dbReference type="EMBL" id="GFH44501.1"/>
    </source>
</evidence>
<keyword evidence="2 3" id="KW-0040">ANK repeat</keyword>
<feature type="transmembrane region" description="Helical" evidence="5">
    <location>
        <begin position="673"/>
        <end position="696"/>
    </location>
</feature>
<dbReference type="PANTHER" id="PTHR24198">
    <property type="entry name" value="ANKYRIN REPEAT AND PROTEIN KINASE DOMAIN-CONTAINING PROTEIN"/>
    <property type="match status" value="1"/>
</dbReference>
<evidence type="ECO:0000256" key="4">
    <source>
        <dbReference type="SAM" id="MobiDB-lite"/>
    </source>
</evidence>
<dbReference type="PROSITE" id="PS50297">
    <property type="entry name" value="ANK_REP_REGION"/>
    <property type="match status" value="1"/>
</dbReference>
<reference evidence="6 7" key="1">
    <citation type="journal article" date="2021" name="Sci. Rep.">
        <title>The genome of the diatom Chaetoceros tenuissimus carries an ancient integrated fragment of an extant virus.</title>
        <authorList>
            <person name="Hongo Y."/>
            <person name="Kimura K."/>
            <person name="Takaki Y."/>
            <person name="Yoshida Y."/>
            <person name="Baba S."/>
            <person name="Kobayashi G."/>
            <person name="Nagasaki K."/>
            <person name="Hano T."/>
            <person name="Tomaru Y."/>
        </authorList>
    </citation>
    <scope>NUCLEOTIDE SEQUENCE [LARGE SCALE GENOMIC DNA]</scope>
    <source>
        <strain evidence="6 7">NIES-3715</strain>
    </source>
</reference>
<keyword evidence="7" id="KW-1185">Reference proteome</keyword>
<sequence>MGEVIDLIGSTEDGFDDNPQNVPDAEDRKRSAKEEAEGSPAMNDKNIDPILIHGFDGDDESSTTSILDSNTIDKELRVKLRELLKALNSMTKTPNWFHNRAWDDVDEHLKSSKHHSEEKHRRLIKKLLTRYRDDKGRNLIQVAFRKRAPLDILKYLIDAGGKDLLWSTDNIGQNALFYAVDSTLEIVKKIIEIAGDEIIVQKDREQRNALGCACSFSASREVIELLIEKGGGANLVADCDRDNFTSLHYACRSDADSSIVNILLEKGPSDLVSMQTVDGWTALHHACYNNARPEIIQLLVNRGHHEIVGMGTKKKNTALHFICARSIDPSVLEILLKSYKKQNEIDCDEVINALFKICARGLFSNMLMPFTDLGGGTMITHHVRSKLEEYENKSILHVACSTAEAKFDTISLLMKVGGKRLLKVKDDMGNSIIHYCVKNNVDVQIIRTFIDVLGDDWYVINRKGNNALHYTSSSTPLEVIDLLASKKASFEIGKDGDYPLDCMIKKRTNYPSQQIIHLQEYMYEHDPNGYELPHDRSNNSKKDAKQKHATLKCIRDLPKKQRIDTLKGNYVWTVLNNQMSQPIVRAVILLDILVQIVVVWEYSFNIDKNMNFSATTWILFLLSFLWITLREAIQFYSSNFWAYVSDVSNVIDLTQIYLMICTFLRDIVDINLLHLQVFCVGISWLRLIFVCSNVIYKVKVFLSALESITKHLLPFIFVTTIIVISFAHMFHVAGPLSNVSCLDESITSVKELRDEYQTWTCSLNDSYFHSFAMLLSGDFLFFDSPSGLRSTLSFIFAAVIGIILLNILIAVVNDSFKKVEDNSEYAFWLGRLRFIVEMQGLLGVKAMDCMSSPSKITPKRRIFTQWDNSDSYSK</sequence>
<organism evidence="6 7">
    <name type="scientific">Chaetoceros tenuissimus</name>
    <dbReference type="NCBI Taxonomy" id="426638"/>
    <lineage>
        <taxon>Eukaryota</taxon>
        <taxon>Sar</taxon>
        <taxon>Stramenopiles</taxon>
        <taxon>Ochrophyta</taxon>
        <taxon>Bacillariophyta</taxon>
        <taxon>Coscinodiscophyceae</taxon>
        <taxon>Chaetocerotophycidae</taxon>
        <taxon>Chaetocerotales</taxon>
        <taxon>Chaetocerotaceae</taxon>
        <taxon>Chaetoceros</taxon>
    </lineage>
</organism>
<accession>A0AAD3CET8</accession>
<feature type="transmembrane region" description="Helical" evidence="5">
    <location>
        <begin position="583"/>
        <end position="600"/>
    </location>
</feature>
<feature type="compositionally biased region" description="Basic and acidic residues" evidence="4">
    <location>
        <begin position="25"/>
        <end position="36"/>
    </location>
</feature>
<gene>
    <name evidence="6" type="ORF">CTEN210_00975</name>
</gene>
<evidence type="ECO:0008006" key="8">
    <source>
        <dbReference type="Google" id="ProtNLM"/>
    </source>
</evidence>
<keyword evidence="5" id="KW-0472">Membrane</keyword>
<dbReference type="SUPFAM" id="SSF48403">
    <property type="entry name" value="Ankyrin repeat"/>
    <property type="match status" value="1"/>
</dbReference>
<feature type="transmembrane region" description="Helical" evidence="5">
    <location>
        <begin position="708"/>
        <end position="730"/>
    </location>
</feature>
<feature type="transmembrane region" description="Helical" evidence="5">
    <location>
        <begin position="794"/>
        <end position="813"/>
    </location>
</feature>
<dbReference type="SUPFAM" id="SSF81324">
    <property type="entry name" value="Voltage-gated potassium channels"/>
    <property type="match status" value="1"/>
</dbReference>
<feature type="region of interest" description="Disordered" evidence="4">
    <location>
        <begin position="1"/>
        <end position="64"/>
    </location>
</feature>
<dbReference type="InterPro" id="IPR036770">
    <property type="entry name" value="Ankyrin_rpt-contain_sf"/>
</dbReference>
<keyword evidence="5" id="KW-1133">Transmembrane helix</keyword>
<dbReference type="AlphaFoldDB" id="A0AAD3CET8"/>
<evidence type="ECO:0000256" key="1">
    <source>
        <dbReference type="ARBA" id="ARBA00022737"/>
    </source>
</evidence>
<evidence type="ECO:0000256" key="2">
    <source>
        <dbReference type="ARBA" id="ARBA00023043"/>
    </source>
</evidence>
<dbReference type="PROSITE" id="PS50088">
    <property type="entry name" value="ANK_REPEAT"/>
    <property type="match status" value="1"/>
</dbReference>
<dbReference type="Pfam" id="PF12796">
    <property type="entry name" value="Ank_2"/>
    <property type="match status" value="2"/>
</dbReference>
<dbReference type="SMART" id="SM00248">
    <property type="entry name" value="ANK"/>
    <property type="match status" value="9"/>
</dbReference>
<dbReference type="EMBL" id="BLLK01000020">
    <property type="protein sequence ID" value="GFH44501.1"/>
    <property type="molecule type" value="Genomic_DNA"/>
</dbReference>
<comment type="caution">
    <text evidence="6">The sequence shown here is derived from an EMBL/GenBank/DDBJ whole genome shotgun (WGS) entry which is preliminary data.</text>
</comment>
<feature type="repeat" description="ANK" evidence="3">
    <location>
        <begin position="278"/>
        <end position="303"/>
    </location>
</feature>
<keyword evidence="5" id="KW-0812">Transmembrane</keyword>
<evidence type="ECO:0000256" key="3">
    <source>
        <dbReference type="PROSITE-ProRule" id="PRU00023"/>
    </source>
</evidence>
<evidence type="ECO:0000256" key="5">
    <source>
        <dbReference type="SAM" id="Phobius"/>
    </source>
</evidence>
<feature type="transmembrane region" description="Helical" evidence="5">
    <location>
        <begin position="612"/>
        <end position="629"/>
    </location>
</feature>
<dbReference type="Proteomes" id="UP001054902">
    <property type="component" value="Unassembled WGS sequence"/>
</dbReference>
<keyword evidence="1" id="KW-0677">Repeat</keyword>
<name>A0AAD3CET8_9STRA</name>
<dbReference type="InterPro" id="IPR002110">
    <property type="entry name" value="Ankyrin_rpt"/>
</dbReference>